<sequence>MCSENEKSFNFLVRPRLGILTIPILFFVFITIISCSSSSKGVKKKGPLKEFINYLDKRIPNLMDIYDIPGAKIALVQKGETVWTKAYGYADLKNGRKMTTDTYCRVESISKSVTAWGVMKLVEQGKIELDRPVGHYFKSWDFPESSFPTENITVKQLLSQTSGMPLGTIGVRYNPFEAKPTLKEILSKDAILQKEPGKMFSYSNTGFNLLELLIEEVTGRNFADYMQEEVLTPLGMHRSSFNWSETLEPPVPFGYDVKGDPIPVYVYPDKAAGGLFSTVGDIATFVCASMTDFSITGLEVLNTQNIQKLYTPEVELSGYYGLVFDAYGLGHFIELLPNRKKAVAHGGQGSGWMTHFHSVPETGDGIVILTNSQRSWPFFAHILNDWAEWNNFPSVGMGVIVLGTKLLWVFIGFLFLIALWKGYRLGREITYGQRNFESFSSNSRGVRLVQMGLSLVLLLTLIWSLNQDYFFLNSVFPIASPWLGISIFLMALVLVFSALFPKTRTKPELKKSKSISM</sequence>
<name>A0A0D5YPP7_9FLAO</name>
<evidence type="ECO:0000259" key="2">
    <source>
        <dbReference type="Pfam" id="PF00144"/>
    </source>
</evidence>
<dbReference type="PANTHER" id="PTHR46825:SF12">
    <property type="entry name" value="PENICILLIN-BINDING PROTEIN 4"/>
    <property type="match status" value="1"/>
</dbReference>
<dbReference type="OrthoDB" id="9797709at2"/>
<keyword evidence="1" id="KW-0472">Membrane</keyword>
<feature type="transmembrane region" description="Helical" evidence="1">
    <location>
        <begin position="448"/>
        <end position="466"/>
    </location>
</feature>
<dbReference type="PATRIC" id="fig|516051.4.peg.641"/>
<proteinExistence type="predicted"/>
<dbReference type="InterPro" id="IPR012338">
    <property type="entry name" value="Beta-lactam/transpept-like"/>
</dbReference>
<feature type="transmembrane region" description="Helical" evidence="1">
    <location>
        <begin position="395"/>
        <end position="420"/>
    </location>
</feature>
<dbReference type="PROSITE" id="PS51257">
    <property type="entry name" value="PROKAR_LIPOPROTEIN"/>
    <property type="match status" value="1"/>
</dbReference>
<organism evidence="3 4">
    <name type="scientific">Flagellimonas lutaonensis</name>
    <dbReference type="NCBI Taxonomy" id="516051"/>
    <lineage>
        <taxon>Bacteria</taxon>
        <taxon>Pseudomonadati</taxon>
        <taxon>Bacteroidota</taxon>
        <taxon>Flavobacteriia</taxon>
        <taxon>Flavobacteriales</taxon>
        <taxon>Flavobacteriaceae</taxon>
        <taxon>Flagellimonas</taxon>
    </lineage>
</organism>
<dbReference type="Gene3D" id="3.40.710.10">
    <property type="entry name" value="DD-peptidase/beta-lactamase superfamily"/>
    <property type="match status" value="1"/>
</dbReference>
<dbReference type="InterPro" id="IPR001466">
    <property type="entry name" value="Beta-lactam-related"/>
</dbReference>
<feature type="transmembrane region" description="Helical" evidence="1">
    <location>
        <begin position="17"/>
        <end position="34"/>
    </location>
</feature>
<evidence type="ECO:0000256" key="1">
    <source>
        <dbReference type="SAM" id="Phobius"/>
    </source>
</evidence>
<dbReference type="PANTHER" id="PTHR46825">
    <property type="entry name" value="D-ALANYL-D-ALANINE-CARBOXYPEPTIDASE/ENDOPEPTIDASE AMPH"/>
    <property type="match status" value="1"/>
</dbReference>
<feature type="domain" description="Beta-lactamase-related" evidence="2">
    <location>
        <begin position="55"/>
        <end position="375"/>
    </location>
</feature>
<evidence type="ECO:0000313" key="3">
    <source>
        <dbReference type="EMBL" id="AKA34285.1"/>
    </source>
</evidence>
<dbReference type="EMBL" id="CP011071">
    <property type="protein sequence ID" value="AKA34285.1"/>
    <property type="molecule type" value="Genomic_DNA"/>
</dbReference>
<dbReference type="InterPro" id="IPR050491">
    <property type="entry name" value="AmpC-like"/>
</dbReference>
<dbReference type="KEGG" id="mlt:VC82_615"/>
<dbReference type="Pfam" id="PF00144">
    <property type="entry name" value="Beta-lactamase"/>
    <property type="match status" value="1"/>
</dbReference>
<dbReference type="SUPFAM" id="SSF56601">
    <property type="entry name" value="beta-lactamase/transpeptidase-like"/>
    <property type="match status" value="1"/>
</dbReference>
<dbReference type="AlphaFoldDB" id="A0A0D5YPP7"/>
<dbReference type="Proteomes" id="UP000032726">
    <property type="component" value="Chromosome"/>
</dbReference>
<keyword evidence="1" id="KW-0812">Transmembrane</keyword>
<gene>
    <name evidence="3" type="ORF">VC82_615</name>
</gene>
<feature type="transmembrane region" description="Helical" evidence="1">
    <location>
        <begin position="478"/>
        <end position="500"/>
    </location>
</feature>
<dbReference type="HOGENOM" id="CLU_020027_8_1_10"/>
<evidence type="ECO:0000313" key="4">
    <source>
        <dbReference type="Proteomes" id="UP000032726"/>
    </source>
</evidence>
<dbReference type="STRING" id="516051.VC82_615"/>
<keyword evidence="1" id="KW-1133">Transmembrane helix</keyword>
<accession>A0A0D5YPP7</accession>
<keyword evidence="4" id="KW-1185">Reference proteome</keyword>
<dbReference type="RefSeq" id="WP_052698878.1">
    <property type="nucleotide sequence ID" value="NZ_CP011071.1"/>
</dbReference>
<reference evidence="3 4" key="1">
    <citation type="submission" date="2015-03" db="EMBL/GenBank/DDBJ databases">
        <title>Complete genome sequence of Muricauda lutaonensis CC-HSB-11T, isolated from a coastal hot spring.</title>
        <authorList>
            <person name="Kim K.M."/>
        </authorList>
    </citation>
    <scope>NUCLEOTIDE SEQUENCE [LARGE SCALE GENOMIC DNA]</scope>
    <source>
        <strain evidence="3 4">CC-HSB-11</strain>
    </source>
</reference>
<protein>
    <submittedName>
        <fullName evidence="3">Penicillin-binding protein, beta-lactamase class C</fullName>
    </submittedName>
</protein>